<feature type="transmembrane region" description="Helical" evidence="6">
    <location>
        <begin position="271"/>
        <end position="295"/>
    </location>
</feature>
<dbReference type="GO" id="GO:0022857">
    <property type="term" value="F:transmembrane transporter activity"/>
    <property type="evidence" value="ECO:0007669"/>
    <property type="project" value="InterPro"/>
</dbReference>
<keyword evidence="4 6" id="KW-1133">Transmembrane helix</keyword>
<evidence type="ECO:0000256" key="6">
    <source>
        <dbReference type="SAM" id="Phobius"/>
    </source>
</evidence>
<evidence type="ECO:0000256" key="4">
    <source>
        <dbReference type="ARBA" id="ARBA00022989"/>
    </source>
</evidence>
<comment type="caution">
    <text evidence="7">The sequence shown here is derived from an EMBL/GenBank/DDBJ whole genome shotgun (WGS) entry which is preliminary data.</text>
</comment>
<evidence type="ECO:0000313" key="7">
    <source>
        <dbReference type="EMBL" id="MBB6040456.1"/>
    </source>
</evidence>
<dbReference type="CDD" id="cd06580">
    <property type="entry name" value="TM_PBP1_transp_TpRbsC_like"/>
    <property type="match status" value="1"/>
</dbReference>
<keyword evidence="3 6" id="KW-0812">Transmembrane</keyword>
<evidence type="ECO:0000256" key="5">
    <source>
        <dbReference type="ARBA" id="ARBA00023136"/>
    </source>
</evidence>
<keyword evidence="7" id="KW-0813">Transport</keyword>
<keyword evidence="5 6" id="KW-0472">Membrane</keyword>
<reference evidence="7 8" key="1">
    <citation type="submission" date="2020-08" db="EMBL/GenBank/DDBJ databases">
        <title>Genomic Encyclopedia of Type Strains, Phase IV (KMG-IV): sequencing the most valuable type-strain genomes for metagenomic binning, comparative biology and taxonomic classification.</title>
        <authorList>
            <person name="Goeker M."/>
        </authorList>
    </citation>
    <scope>NUCLEOTIDE SEQUENCE [LARGE SCALE GENOMIC DNA]</scope>
    <source>
        <strain evidence="7 8">DSM 17245</strain>
    </source>
</reference>
<dbReference type="InterPro" id="IPR001851">
    <property type="entry name" value="ABC_transp_permease"/>
</dbReference>
<dbReference type="Pfam" id="PF02653">
    <property type="entry name" value="BPD_transp_2"/>
    <property type="match status" value="1"/>
</dbReference>
<protein>
    <submittedName>
        <fullName evidence="7">Simple sugar transport system permease protein</fullName>
    </submittedName>
</protein>
<accession>A0A7W9SFG3</accession>
<feature type="transmembrane region" description="Helical" evidence="6">
    <location>
        <begin position="50"/>
        <end position="72"/>
    </location>
</feature>
<dbReference type="GeneID" id="85013984"/>
<evidence type="ECO:0000256" key="2">
    <source>
        <dbReference type="ARBA" id="ARBA00022475"/>
    </source>
</evidence>
<feature type="transmembrane region" description="Helical" evidence="6">
    <location>
        <begin position="185"/>
        <end position="204"/>
    </location>
</feature>
<keyword evidence="2" id="KW-1003">Cell membrane</keyword>
<name>A0A7W9SFG3_9FIRM</name>
<keyword evidence="7" id="KW-0762">Sugar transport</keyword>
<feature type="transmembrane region" description="Helical" evidence="6">
    <location>
        <begin position="84"/>
        <end position="101"/>
    </location>
</feature>
<feature type="transmembrane region" description="Helical" evidence="6">
    <location>
        <begin position="315"/>
        <end position="332"/>
    </location>
</feature>
<dbReference type="RefSeq" id="WP_183682354.1">
    <property type="nucleotide sequence ID" value="NZ_CAUQIH010000035.1"/>
</dbReference>
<evidence type="ECO:0000313" key="8">
    <source>
        <dbReference type="Proteomes" id="UP000522163"/>
    </source>
</evidence>
<evidence type="ECO:0000256" key="1">
    <source>
        <dbReference type="ARBA" id="ARBA00004651"/>
    </source>
</evidence>
<sequence>MNKSLNSFLKILFTFFLAILVGAIFILAIGENPIDAYLALLKGALGTKLGRGNVIAGFTPLLLTATAFAVAAKAGAFNVGVEGEVILGGITAAYIGINWGFLSVPLLYLACFTGAIVVAMLWGLIPAILKAYFNVSEVCVTILMNTVALYIGSYLVSGPMSAGVATPQSKPVLVTIPKIMKPSSANMGVFIAILVVLAVIWMTYKTKWGYKIRTVGTNPAHADYAGINSKKVFIGAMLLSAALGGVAGCIEVLGVHGYYLDGFARDLGTNGMLAALIVKSNMLFTPFVAFFLAVLKAGAMAMQQATSVPKSIVDTISAVFIIIATMDFVISLRQRRKLEKELKTEIASNQKEKGGDK</sequence>
<dbReference type="PANTHER" id="PTHR47089:SF1">
    <property type="entry name" value="GUANOSINE ABC TRANSPORTER PERMEASE PROTEIN NUPP"/>
    <property type="match status" value="1"/>
</dbReference>
<gene>
    <name evidence="7" type="ORF">HNQ46_000419</name>
</gene>
<organism evidence="7 8">
    <name type="scientific">Oribacterium sinus</name>
    <dbReference type="NCBI Taxonomy" id="237576"/>
    <lineage>
        <taxon>Bacteria</taxon>
        <taxon>Bacillati</taxon>
        <taxon>Bacillota</taxon>
        <taxon>Clostridia</taxon>
        <taxon>Lachnospirales</taxon>
        <taxon>Lachnospiraceae</taxon>
        <taxon>Oribacterium</taxon>
    </lineage>
</organism>
<dbReference type="EMBL" id="JACHHH010000002">
    <property type="protein sequence ID" value="MBB6040456.1"/>
    <property type="molecule type" value="Genomic_DNA"/>
</dbReference>
<dbReference type="Proteomes" id="UP000522163">
    <property type="component" value="Unassembled WGS sequence"/>
</dbReference>
<feature type="transmembrane region" description="Helical" evidence="6">
    <location>
        <begin position="12"/>
        <end position="30"/>
    </location>
</feature>
<feature type="transmembrane region" description="Helical" evidence="6">
    <location>
        <begin position="107"/>
        <end position="129"/>
    </location>
</feature>
<feature type="transmembrane region" description="Helical" evidence="6">
    <location>
        <begin position="141"/>
        <end position="165"/>
    </location>
</feature>
<feature type="transmembrane region" description="Helical" evidence="6">
    <location>
        <begin position="232"/>
        <end position="259"/>
    </location>
</feature>
<evidence type="ECO:0000256" key="3">
    <source>
        <dbReference type="ARBA" id="ARBA00022692"/>
    </source>
</evidence>
<proteinExistence type="predicted"/>
<dbReference type="GO" id="GO:0005886">
    <property type="term" value="C:plasma membrane"/>
    <property type="evidence" value="ECO:0007669"/>
    <property type="project" value="UniProtKB-SubCell"/>
</dbReference>
<dbReference type="PANTHER" id="PTHR47089">
    <property type="entry name" value="ABC TRANSPORTER, PERMEASE PROTEIN"/>
    <property type="match status" value="1"/>
</dbReference>
<dbReference type="AlphaFoldDB" id="A0A7W9SFG3"/>
<comment type="subcellular location">
    <subcellularLocation>
        <location evidence="1">Cell membrane</location>
        <topology evidence="1">Multi-pass membrane protein</topology>
    </subcellularLocation>
</comment>